<dbReference type="SUPFAM" id="SSF55781">
    <property type="entry name" value="GAF domain-like"/>
    <property type="match status" value="1"/>
</dbReference>
<dbReference type="InterPro" id="IPR029016">
    <property type="entry name" value="GAF-like_dom_sf"/>
</dbReference>
<evidence type="ECO:0000259" key="4">
    <source>
        <dbReference type="PROSITE" id="PS51077"/>
    </source>
</evidence>
<feature type="domain" description="HTH iclR-type" evidence="4">
    <location>
        <begin position="3"/>
        <end position="65"/>
    </location>
</feature>
<dbReference type="PANTHER" id="PTHR30136">
    <property type="entry name" value="HELIX-TURN-HELIX TRANSCRIPTIONAL REGULATOR, ICLR FAMILY"/>
    <property type="match status" value="1"/>
</dbReference>
<evidence type="ECO:0000256" key="2">
    <source>
        <dbReference type="ARBA" id="ARBA00023125"/>
    </source>
</evidence>
<keyword evidence="1" id="KW-0805">Transcription regulation</keyword>
<dbReference type="Gene3D" id="3.30.450.40">
    <property type="match status" value="1"/>
</dbReference>
<dbReference type="InterPro" id="IPR036388">
    <property type="entry name" value="WH-like_DNA-bd_sf"/>
</dbReference>
<sequence>MQVKQADNVLSILEFFAEHRSPATVAELAQHFGWARSSTFNIVGTLADRGYLYEPRMRGAYFPTPRWLIMARQIADADPVPQSLIRVIDRLVEDTDETVWIAGASGLHVVVLEVRESPQLLRYAAQAGTRLPIHVTGSGQALMALMPVAQRDALLGRIRYQSYNRNSPTSADEVRAQIDASLARGWFMSASAYSSDLGGVSLPVVIGAQAFAVTVAGPEARVLPRMDQIGAMIRTAISDECGADCLPLPAPA</sequence>
<dbReference type="PROSITE" id="PS51078">
    <property type="entry name" value="ICLR_ED"/>
    <property type="match status" value="1"/>
</dbReference>
<comment type="caution">
    <text evidence="6">The sequence shown here is derived from an EMBL/GenBank/DDBJ whole genome shotgun (WGS) entry which is preliminary data.</text>
</comment>
<proteinExistence type="predicted"/>
<accession>A0ABW4EJA8</accession>
<dbReference type="InterPro" id="IPR014757">
    <property type="entry name" value="Tscrpt_reg_IclR_C"/>
</dbReference>
<dbReference type="Pfam" id="PF09339">
    <property type="entry name" value="HTH_IclR"/>
    <property type="match status" value="1"/>
</dbReference>
<evidence type="ECO:0000256" key="3">
    <source>
        <dbReference type="ARBA" id="ARBA00023163"/>
    </source>
</evidence>
<keyword evidence="7" id="KW-1185">Reference proteome</keyword>
<evidence type="ECO:0000256" key="1">
    <source>
        <dbReference type="ARBA" id="ARBA00023015"/>
    </source>
</evidence>
<organism evidence="6 7">
    <name type="scientific">Lacimonas salitolerans</name>
    <dbReference type="NCBI Taxonomy" id="1323750"/>
    <lineage>
        <taxon>Bacteria</taxon>
        <taxon>Pseudomonadati</taxon>
        <taxon>Pseudomonadota</taxon>
        <taxon>Alphaproteobacteria</taxon>
        <taxon>Rhodobacterales</taxon>
        <taxon>Paracoccaceae</taxon>
        <taxon>Lacimonas</taxon>
    </lineage>
</organism>
<evidence type="ECO:0000259" key="5">
    <source>
        <dbReference type="PROSITE" id="PS51078"/>
    </source>
</evidence>
<dbReference type="PROSITE" id="PS51077">
    <property type="entry name" value="HTH_ICLR"/>
    <property type="match status" value="1"/>
</dbReference>
<feature type="domain" description="IclR-ED" evidence="5">
    <location>
        <begin position="66"/>
        <end position="252"/>
    </location>
</feature>
<dbReference type="Gene3D" id="1.10.10.10">
    <property type="entry name" value="Winged helix-like DNA-binding domain superfamily/Winged helix DNA-binding domain"/>
    <property type="match status" value="1"/>
</dbReference>
<dbReference type="InterPro" id="IPR050707">
    <property type="entry name" value="HTH_MetabolicPath_Reg"/>
</dbReference>
<dbReference type="PANTHER" id="PTHR30136:SF35">
    <property type="entry name" value="HTH-TYPE TRANSCRIPTIONAL REGULATOR RV1719"/>
    <property type="match status" value="1"/>
</dbReference>
<gene>
    <name evidence="6" type="ORF">ACFTOW_12590</name>
</gene>
<dbReference type="EMBL" id="JBHUDD010000059">
    <property type="protein sequence ID" value="MFD1510241.1"/>
    <property type="molecule type" value="Genomic_DNA"/>
</dbReference>
<name>A0ABW4EJA8_9RHOB</name>
<reference evidence="7" key="1">
    <citation type="journal article" date="2019" name="Int. J. Syst. Evol. Microbiol.">
        <title>The Global Catalogue of Microorganisms (GCM) 10K type strain sequencing project: providing services to taxonomists for standard genome sequencing and annotation.</title>
        <authorList>
            <consortium name="The Broad Institute Genomics Platform"/>
            <consortium name="The Broad Institute Genome Sequencing Center for Infectious Disease"/>
            <person name="Wu L."/>
            <person name="Ma J."/>
        </authorList>
    </citation>
    <scope>NUCLEOTIDE SEQUENCE [LARGE SCALE GENOMIC DNA]</scope>
    <source>
        <strain evidence="7">CGMCC 1.12477</strain>
    </source>
</reference>
<dbReference type="SMART" id="SM00346">
    <property type="entry name" value="HTH_ICLR"/>
    <property type="match status" value="1"/>
</dbReference>
<dbReference type="InterPro" id="IPR005471">
    <property type="entry name" value="Tscrpt_reg_IclR_N"/>
</dbReference>
<protein>
    <submittedName>
        <fullName evidence="6">IclR family transcriptional regulator</fullName>
    </submittedName>
</protein>
<keyword evidence="3" id="KW-0804">Transcription</keyword>
<dbReference type="Pfam" id="PF01614">
    <property type="entry name" value="IclR_C"/>
    <property type="match status" value="1"/>
</dbReference>
<evidence type="ECO:0000313" key="7">
    <source>
        <dbReference type="Proteomes" id="UP001597186"/>
    </source>
</evidence>
<dbReference type="InterPro" id="IPR036390">
    <property type="entry name" value="WH_DNA-bd_sf"/>
</dbReference>
<keyword evidence="2" id="KW-0238">DNA-binding</keyword>
<evidence type="ECO:0000313" key="6">
    <source>
        <dbReference type="EMBL" id="MFD1510241.1"/>
    </source>
</evidence>
<dbReference type="Proteomes" id="UP001597186">
    <property type="component" value="Unassembled WGS sequence"/>
</dbReference>
<dbReference type="RefSeq" id="WP_379916215.1">
    <property type="nucleotide sequence ID" value="NZ_JBHUDD010000059.1"/>
</dbReference>
<dbReference type="SUPFAM" id="SSF46785">
    <property type="entry name" value="Winged helix' DNA-binding domain"/>
    <property type="match status" value="1"/>
</dbReference>